<dbReference type="EMBL" id="CAJNDS010000051">
    <property type="protein sequence ID" value="CAE6935404.1"/>
    <property type="molecule type" value="Genomic_DNA"/>
</dbReference>
<name>A0A812GXG7_9DINO</name>
<comment type="caution">
    <text evidence="1">The sequence shown here is derived from an EMBL/GenBank/DDBJ whole genome shotgun (WGS) entry which is preliminary data.</text>
</comment>
<gene>
    <name evidence="1" type="ORF">SNAT2548_LOCUS1007</name>
</gene>
<dbReference type="AlphaFoldDB" id="A0A812GXG7"/>
<proteinExistence type="predicted"/>
<accession>A0A812GXG7</accession>
<dbReference type="Proteomes" id="UP000604046">
    <property type="component" value="Unassembled WGS sequence"/>
</dbReference>
<organism evidence="1 2">
    <name type="scientific">Symbiodinium natans</name>
    <dbReference type="NCBI Taxonomy" id="878477"/>
    <lineage>
        <taxon>Eukaryota</taxon>
        <taxon>Sar</taxon>
        <taxon>Alveolata</taxon>
        <taxon>Dinophyceae</taxon>
        <taxon>Suessiales</taxon>
        <taxon>Symbiodiniaceae</taxon>
        <taxon>Symbiodinium</taxon>
    </lineage>
</organism>
<keyword evidence="2" id="KW-1185">Reference proteome</keyword>
<reference evidence="1" key="1">
    <citation type="submission" date="2021-02" db="EMBL/GenBank/DDBJ databases">
        <authorList>
            <person name="Dougan E. K."/>
            <person name="Rhodes N."/>
            <person name="Thang M."/>
            <person name="Chan C."/>
        </authorList>
    </citation>
    <scope>NUCLEOTIDE SEQUENCE</scope>
</reference>
<protein>
    <submittedName>
        <fullName evidence="1">Uncharacterized protein</fullName>
    </submittedName>
</protein>
<sequence length="193" mass="22040">MAAHNPASDGRDVWLLWCFEHCLKPEHGQVHEELMHLATSLDLKFARHKKAAGFLSWLDSRNSRTVTVLIIADWRETKPIVAELSTRSNHCVARMCVVAQSEKMFRNASLFAGRQSTGFEIVVASSFSCESVEELIRSYVRNAPETTRCGEIDTADTSRWLSLPSLRKSIQDPNTARMLEQLIRQTMWQVYED</sequence>
<evidence type="ECO:0000313" key="1">
    <source>
        <dbReference type="EMBL" id="CAE6935404.1"/>
    </source>
</evidence>
<evidence type="ECO:0000313" key="2">
    <source>
        <dbReference type="Proteomes" id="UP000604046"/>
    </source>
</evidence>